<feature type="compositionally biased region" description="Pro residues" evidence="1">
    <location>
        <begin position="243"/>
        <end position="255"/>
    </location>
</feature>
<organism evidence="2 3">
    <name type="scientific">Vanrija albida</name>
    <dbReference type="NCBI Taxonomy" id="181172"/>
    <lineage>
        <taxon>Eukaryota</taxon>
        <taxon>Fungi</taxon>
        <taxon>Dikarya</taxon>
        <taxon>Basidiomycota</taxon>
        <taxon>Agaricomycotina</taxon>
        <taxon>Tremellomycetes</taxon>
        <taxon>Trichosporonales</taxon>
        <taxon>Trichosporonaceae</taxon>
        <taxon>Vanrija</taxon>
    </lineage>
</organism>
<sequence length="266" mass="27241">MRQDENSTTATATRRATATPRDRKPTLGGKPKPASAVAKTPLRTRNENSTAEPLKTPAAGFKTPAAPLKTPAPKATDDKTKPASTAKRRPALSSIGANAAASVNTPATSTKTPSLLKSGKRPLSSGPASGLKPKPLATPRTPLHQTTGYARAHPSASAAGFTLKRIPESSARKPAGATPRAPVRSISVMMDDDEVGAVAGAVGASCVVAALTLDRPYAPPSPPASRKAAAMYAAVFPEATAPAPAPSFDMPPPHDPFAGDDFTFEL</sequence>
<protein>
    <submittedName>
        <fullName evidence="2">Uncharacterized protein</fullName>
    </submittedName>
</protein>
<proteinExistence type="predicted"/>
<feature type="compositionally biased region" description="Polar residues" evidence="1">
    <location>
        <begin position="101"/>
        <end position="115"/>
    </location>
</feature>
<evidence type="ECO:0000313" key="3">
    <source>
        <dbReference type="Proteomes" id="UP001565368"/>
    </source>
</evidence>
<dbReference type="EMBL" id="JBBXJM010000001">
    <property type="protein sequence ID" value="KAL1412664.1"/>
    <property type="molecule type" value="Genomic_DNA"/>
</dbReference>
<dbReference type="GeneID" id="95981454"/>
<comment type="caution">
    <text evidence="2">The sequence shown here is derived from an EMBL/GenBank/DDBJ whole genome shotgun (WGS) entry which is preliminary data.</text>
</comment>
<reference evidence="2 3" key="1">
    <citation type="submission" date="2023-08" db="EMBL/GenBank/DDBJ databases">
        <title>Annotated Genome Sequence of Vanrija albida AlHP1.</title>
        <authorList>
            <person name="Herzog R."/>
        </authorList>
    </citation>
    <scope>NUCLEOTIDE SEQUENCE [LARGE SCALE GENOMIC DNA]</scope>
    <source>
        <strain evidence="2 3">AlHP1</strain>
    </source>
</reference>
<feature type="compositionally biased region" description="Low complexity" evidence="1">
    <location>
        <begin position="8"/>
        <end position="19"/>
    </location>
</feature>
<feature type="compositionally biased region" description="Low complexity" evidence="1">
    <location>
        <begin position="62"/>
        <end position="74"/>
    </location>
</feature>
<evidence type="ECO:0000313" key="2">
    <source>
        <dbReference type="EMBL" id="KAL1412664.1"/>
    </source>
</evidence>
<dbReference type="Proteomes" id="UP001565368">
    <property type="component" value="Unassembled WGS sequence"/>
</dbReference>
<feature type="region of interest" description="Disordered" evidence="1">
    <location>
        <begin position="1"/>
        <end position="156"/>
    </location>
</feature>
<gene>
    <name evidence="2" type="ORF">Q8F55_000411</name>
</gene>
<feature type="region of interest" description="Disordered" evidence="1">
    <location>
        <begin position="242"/>
        <end position="266"/>
    </location>
</feature>
<evidence type="ECO:0000256" key="1">
    <source>
        <dbReference type="SAM" id="MobiDB-lite"/>
    </source>
</evidence>
<dbReference type="RefSeq" id="XP_069212608.1">
    <property type="nucleotide sequence ID" value="XM_069349064.1"/>
</dbReference>
<name>A0ABR3QD70_9TREE</name>
<keyword evidence="3" id="KW-1185">Reference proteome</keyword>
<accession>A0ABR3QD70</accession>